<evidence type="ECO:0000313" key="1">
    <source>
        <dbReference type="EMBL" id="KAK2169726.1"/>
    </source>
</evidence>
<keyword evidence="2" id="KW-1185">Reference proteome</keyword>
<name>A0AAD9KE80_9ANNE</name>
<accession>A0AAD9KE80</accession>
<dbReference type="InterPro" id="IPR036036">
    <property type="entry name" value="SOCS_box-like_dom_sf"/>
</dbReference>
<dbReference type="SUPFAM" id="SSF158235">
    <property type="entry name" value="SOCS box-like"/>
    <property type="match status" value="1"/>
</dbReference>
<organism evidence="1 2">
    <name type="scientific">Paralvinella palmiformis</name>
    <dbReference type="NCBI Taxonomy" id="53620"/>
    <lineage>
        <taxon>Eukaryota</taxon>
        <taxon>Metazoa</taxon>
        <taxon>Spiralia</taxon>
        <taxon>Lophotrochozoa</taxon>
        <taxon>Annelida</taxon>
        <taxon>Polychaeta</taxon>
        <taxon>Sedentaria</taxon>
        <taxon>Canalipalpata</taxon>
        <taxon>Terebellida</taxon>
        <taxon>Terebelliformia</taxon>
        <taxon>Alvinellidae</taxon>
        <taxon>Paralvinella</taxon>
    </lineage>
</organism>
<reference evidence="1" key="1">
    <citation type="journal article" date="2023" name="Mol. Biol. Evol.">
        <title>Third-Generation Sequencing Reveals the Adaptive Role of the Epigenome in Three Deep-Sea Polychaetes.</title>
        <authorList>
            <person name="Perez M."/>
            <person name="Aroh O."/>
            <person name="Sun Y."/>
            <person name="Lan Y."/>
            <person name="Juniper S.K."/>
            <person name="Young C.R."/>
            <person name="Angers B."/>
            <person name="Qian P.Y."/>
        </authorList>
    </citation>
    <scope>NUCLEOTIDE SEQUENCE</scope>
    <source>
        <strain evidence="1">P08H-3</strain>
    </source>
</reference>
<dbReference type="Proteomes" id="UP001208570">
    <property type="component" value="Unassembled WGS sequence"/>
</dbReference>
<comment type="caution">
    <text evidence="1">The sequence shown here is derived from an EMBL/GenBank/DDBJ whole genome shotgun (WGS) entry which is preliminary data.</text>
</comment>
<dbReference type="EMBL" id="JAODUP010000007">
    <property type="protein sequence ID" value="KAK2169726.1"/>
    <property type="molecule type" value="Genomic_DNA"/>
</dbReference>
<dbReference type="AlphaFoldDB" id="A0AAD9KE80"/>
<protein>
    <submittedName>
        <fullName evidence="1">Uncharacterized protein</fullName>
    </submittedName>
</protein>
<gene>
    <name evidence="1" type="ORF">LSH36_7g03044</name>
</gene>
<evidence type="ECO:0000313" key="2">
    <source>
        <dbReference type="Proteomes" id="UP001208570"/>
    </source>
</evidence>
<dbReference type="GO" id="GO:0035556">
    <property type="term" value="P:intracellular signal transduction"/>
    <property type="evidence" value="ECO:0007669"/>
    <property type="project" value="InterPro"/>
</dbReference>
<sequence>MGVAFSRQTDTLSTGKRWSRCPQWSDVTDLFRSRSDLFPDDKYTVEYWQRVHVAWQVVHEESIDRWKRSQFSANYDSFPQCTGQNKPVKSDDRSNRFPCHDGRKDGSSIVYQIHSAPKRTFAYTATDGPLKDAEFQYIVPTSGEYVAFYLKATNLDGQRRGIVALYRPATAHTMYFFAERIIACEPIMAAISPDVSTVCLLLPSNTAADTGSVQYDVQVYCRRPAAFEKSFVGVAFELEHDIPGLQPDKGSPRIMFDPRHRCSRLGVINVNAVQNVRITHYFMVYDLQAKRVVVMPNEAYISNNTDLDLLEAGYSPDGAWVHALIGHAVPELAGDTYMRSVWIIHADSLQIVRTLDIGGASADVCGVNFLPIYSRSCRTMAVRHRKVVKVYQLPVPDSLRALCRSVIRQTVSDLETLNVSDQIKCYLQLKAYL</sequence>
<proteinExistence type="predicted"/>